<proteinExistence type="predicted"/>
<dbReference type="Proteomes" id="UP000095281">
    <property type="component" value="Unplaced"/>
</dbReference>
<evidence type="ECO:0000313" key="3">
    <source>
        <dbReference type="WBParaSite" id="MhA1_Contig280.frz3.gene50"/>
    </source>
</evidence>
<protein>
    <submittedName>
        <fullName evidence="3">Uncharacterized protein</fullName>
    </submittedName>
</protein>
<feature type="compositionally biased region" description="Basic and acidic residues" evidence="1">
    <location>
        <begin position="16"/>
        <end position="28"/>
    </location>
</feature>
<accession>A0A1I8BJF8</accession>
<feature type="compositionally biased region" description="Polar residues" evidence="1">
    <location>
        <begin position="1"/>
        <end position="14"/>
    </location>
</feature>
<sequence length="83" mass="9401">MVKNNKSNPMNITSRKSRDSSEIEKSHENAQIIPTKTPLEKSHADPCLLRCKDEYMFYTSTTNTKSVRRDTFAIGSPLNALVI</sequence>
<name>A0A1I8BJF8_MELHA</name>
<keyword evidence="2" id="KW-1185">Reference proteome</keyword>
<feature type="region of interest" description="Disordered" evidence="1">
    <location>
        <begin position="1"/>
        <end position="39"/>
    </location>
</feature>
<dbReference type="WBParaSite" id="MhA1_Contig280.frz3.gene50">
    <property type="protein sequence ID" value="MhA1_Contig280.frz3.gene50"/>
    <property type="gene ID" value="MhA1_Contig280.frz3.gene50"/>
</dbReference>
<organism evidence="2 3">
    <name type="scientific">Meloidogyne hapla</name>
    <name type="common">Root-knot nematode worm</name>
    <dbReference type="NCBI Taxonomy" id="6305"/>
    <lineage>
        <taxon>Eukaryota</taxon>
        <taxon>Metazoa</taxon>
        <taxon>Ecdysozoa</taxon>
        <taxon>Nematoda</taxon>
        <taxon>Chromadorea</taxon>
        <taxon>Rhabditida</taxon>
        <taxon>Tylenchina</taxon>
        <taxon>Tylenchomorpha</taxon>
        <taxon>Tylenchoidea</taxon>
        <taxon>Meloidogynidae</taxon>
        <taxon>Meloidogyninae</taxon>
        <taxon>Meloidogyne</taxon>
    </lineage>
</organism>
<dbReference type="AlphaFoldDB" id="A0A1I8BJF8"/>
<reference evidence="3" key="1">
    <citation type="submission" date="2016-11" db="UniProtKB">
        <authorList>
            <consortium name="WormBaseParasite"/>
        </authorList>
    </citation>
    <scope>IDENTIFICATION</scope>
</reference>
<evidence type="ECO:0000256" key="1">
    <source>
        <dbReference type="SAM" id="MobiDB-lite"/>
    </source>
</evidence>
<evidence type="ECO:0000313" key="2">
    <source>
        <dbReference type="Proteomes" id="UP000095281"/>
    </source>
</evidence>